<proteinExistence type="predicted"/>
<dbReference type="Proteomes" id="UP000252355">
    <property type="component" value="Unassembled WGS sequence"/>
</dbReference>
<dbReference type="AlphaFoldDB" id="A0A367ZMD4"/>
<sequence length="164" mass="19128">MQNEDYGHFDEPRGHEDIDLAQFDDDFAHAEVEEREFETIPDGKYQVNVERVELTRAQTSGNPMLKWTLRILAPKFRGRLLWRNNVMATRENIKWLKTDLHTCGLNLDKLSELPTNLEKLINVKLEITKRTRGENENVYINRRIVLEDGGDEYDSAARNALAPF</sequence>
<accession>A0A367ZMD4</accession>
<name>A0A367ZMD4_9BACT</name>
<dbReference type="InterPro" id="IPR007731">
    <property type="entry name" value="DUF669"/>
</dbReference>
<evidence type="ECO:0000313" key="2">
    <source>
        <dbReference type="Proteomes" id="UP000252355"/>
    </source>
</evidence>
<reference evidence="1 2" key="1">
    <citation type="submission" date="2018-05" db="EMBL/GenBank/DDBJ databases">
        <title>A metagenomic window into the 2 km-deep terrestrial subsurface aquifer revealed taxonomically and functionally diverse microbial community comprising novel uncultured bacterial lineages.</title>
        <authorList>
            <person name="Kadnikov V.V."/>
            <person name="Mardanov A.V."/>
            <person name="Beletsky A.V."/>
            <person name="Banks D."/>
            <person name="Pimenov N.V."/>
            <person name="Frank Y.A."/>
            <person name="Karnachuk O.V."/>
            <person name="Ravin N.V."/>
        </authorList>
    </citation>
    <scope>NUCLEOTIDE SEQUENCE [LARGE SCALE GENOMIC DNA]</scope>
    <source>
        <strain evidence="1">BY5</strain>
    </source>
</reference>
<organism evidence="1 2">
    <name type="scientific">Candidatus Ozemobacter sibiricus</name>
    <dbReference type="NCBI Taxonomy" id="2268124"/>
    <lineage>
        <taxon>Bacteria</taxon>
        <taxon>Candidatus Ozemobacteria</taxon>
        <taxon>Candidatus Ozemobacterales</taxon>
        <taxon>Candidatus Ozemobacteraceae</taxon>
        <taxon>Candidatus Ozemobacter</taxon>
    </lineage>
</organism>
<evidence type="ECO:0000313" key="1">
    <source>
        <dbReference type="EMBL" id="RCK79186.1"/>
    </source>
</evidence>
<evidence type="ECO:0008006" key="3">
    <source>
        <dbReference type="Google" id="ProtNLM"/>
    </source>
</evidence>
<comment type="caution">
    <text evidence="1">The sequence shown here is derived from an EMBL/GenBank/DDBJ whole genome shotgun (WGS) entry which is preliminary data.</text>
</comment>
<gene>
    <name evidence="1" type="ORF">OZSIB_0300</name>
</gene>
<dbReference type="Pfam" id="PF05037">
    <property type="entry name" value="DUF669"/>
    <property type="match status" value="1"/>
</dbReference>
<dbReference type="EMBL" id="QOQW01000015">
    <property type="protein sequence ID" value="RCK79186.1"/>
    <property type="molecule type" value="Genomic_DNA"/>
</dbReference>
<protein>
    <recommendedName>
        <fullName evidence="3">DUF669 domain-containing protein</fullName>
    </recommendedName>
</protein>